<sequence length="1217" mass="136107">MELDPELYNVVWIAPLPIEARAAAWMLDVRHAGRFPKKRDDHYVYLAGEIWGHNVVIVTLPGGSSYESDTTNTLARHVKEFFPNLRFGLLVGVASGIPRLQGPSPRDIRLGDVLVAWPDGDNSRVVILEPRKTTNSKSLKFLKHNQTVTGPIVVAAIKQLKEAAPADWKLIVPYYDQIKDKEHSLGTFMDPGQDEDQLYLENMSGRLTVQTRAPRPQERRTHIWYGSIGSIEKLPKDLRRNWSVDDRSLIGLEMDAAAVINVIPVAVIRGVSDYCDGHKNKGWQPYAAATAAAYAKAVLERIKPRYPSPAGGHIPVRRNPNFTGRFEQLNQLERMLFHEDKERMALSGLAGIGKTQVALELAYRVRNKDVKYMTERYSVFWLQARSIANLHEAAEEVVRQLGGDQDNRDPKEALQILWSYLRLDAFGPWLLVIDDFDDDAILHELLVPLANLFRVSRRTGKGKLLITTRQYSIAARIADDNIIRLSRMALSEAKSLLEVLLLDNSLLDDTESVTELLKKLLCLPLSLALAATYINKTGIRINQYLEMQQSADQDIFGALADDDSDIESVLSAVSLPSSVSSIAEMVSNAIPEWAALLLNDDVLSELYPIALSKIGPNRFQRNFTRFLRNYSQNLSAEVSNPAQLQALRFARQSAGRTSAQITQALVSEHETSTPRVLAPEFAKSEQIDQWLASQLGLGKTEDMAEDYDEDEDGGAIPSPETPDADAPQLQSLNDVKSFMVSAAAFETLRREFRSWLKVDKAEPGEVNPVQENPGDENEEMEMVEQAFEVPTQELNEEESGTDQADKGRSDEVQNAHRRSSSPADDATPTSEAINLIEPHPPRSLKQESWSFGWWSRLKATMTPLTQGYTRLFYTCSCGDVTYFDVKETSPGGIDAIRRRLHASANEHAYTEYHQGTSAPSSPRLPPPVHARPGSAPVASSGGHQPITPGSGQPSRPEAQPGENVAASTTTSESVELQFLLVCIDVRRIAILTQVEVSSFTNDQFMFKEIHNIYEKAVEDHAWKVSTIFPRWLRTKVPDLPKLLSKIYQAFLAVRLHRVASGDFVRFQLVPVGEAVHPTWFRLEFPPQSEVVTRRHIYQPVPMDVEIVNIPLAHLLKAKAHHDSFWLSTFPRKLNDELRRPAGSKQPTVGWGIRINQTLNWAVVLAVLLFMLVVISIIVVIYAAAKGDDSAAFGLGAYLAAILTVWLTYHYFSWQEAL</sequence>
<evidence type="ECO:0000313" key="1">
    <source>
        <dbReference type="EMBL" id="KAJ3495458.1"/>
    </source>
</evidence>
<accession>A0ACC1QY85</accession>
<name>A0ACC1QY85_9HYPO</name>
<comment type="caution">
    <text evidence="1">The sequence shown here is derived from an EMBL/GenBank/DDBJ whole genome shotgun (WGS) entry which is preliminary data.</text>
</comment>
<evidence type="ECO:0000313" key="2">
    <source>
        <dbReference type="Proteomes" id="UP001148737"/>
    </source>
</evidence>
<organism evidence="1 2">
    <name type="scientific">Lecanicillium saksenae</name>
    <dbReference type="NCBI Taxonomy" id="468837"/>
    <lineage>
        <taxon>Eukaryota</taxon>
        <taxon>Fungi</taxon>
        <taxon>Dikarya</taxon>
        <taxon>Ascomycota</taxon>
        <taxon>Pezizomycotina</taxon>
        <taxon>Sordariomycetes</taxon>
        <taxon>Hypocreomycetidae</taxon>
        <taxon>Hypocreales</taxon>
        <taxon>Cordycipitaceae</taxon>
        <taxon>Lecanicillium</taxon>
    </lineage>
</organism>
<proteinExistence type="predicted"/>
<keyword evidence="2" id="KW-1185">Reference proteome</keyword>
<reference evidence="1" key="1">
    <citation type="submission" date="2022-07" db="EMBL/GenBank/DDBJ databases">
        <title>Genome Sequence of Lecanicillium saksenae.</title>
        <authorList>
            <person name="Buettner E."/>
        </authorList>
    </citation>
    <scope>NUCLEOTIDE SEQUENCE</scope>
    <source>
        <strain evidence="1">VT-O1</strain>
    </source>
</reference>
<gene>
    <name evidence="1" type="ORF">NLG97_g3384</name>
</gene>
<dbReference type="EMBL" id="JANAKD010000278">
    <property type="protein sequence ID" value="KAJ3495458.1"/>
    <property type="molecule type" value="Genomic_DNA"/>
</dbReference>
<protein>
    <submittedName>
        <fullName evidence="1">Uncharacterized protein</fullName>
    </submittedName>
</protein>
<dbReference type="Proteomes" id="UP001148737">
    <property type="component" value="Unassembled WGS sequence"/>
</dbReference>